<feature type="transmembrane region" description="Helical" evidence="10">
    <location>
        <begin position="470"/>
        <end position="492"/>
    </location>
</feature>
<dbReference type="InterPro" id="IPR032421">
    <property type="entry name" value="PMT_4TMC"/>
</dbReference>
<evidence type="ECO:0000256" key="7">
    <source>
        <dbReference type="ARBA" id="ARBA00022989"/>
    </source>
</evidence>
<evidence type="ECO:0000256" key="3">
    <source>
        <dbReference type="ARBA" id="ARBA00007222"/>
    </source>
</evidence>
<evidence type="ECO:0000256" key="10">
    <source>
        <dbReference type="RuleBase" id="RU367007"/>
    </source>
</evidence>
<keyword evidence="4 10" id="KW-0328">Glycosyltransferase</keyword>
<evidence type="ECO:0000259" key="11">
    <source>
        <dbReference type="Pfam" id="PF02366"/>
    </source>
</evidence>
<keyword evidence="14" id="KW-1185">Reference proteome</keyword>
<protein>
    <recommendedName>
        <fullName evidence="9 10">Polyprenol-phosphate-mannose--protein mannosyltransferase</fullName>
        <ecNumber evidence="10">2.4.1.-</ecNumber>
    </recommendedName>
</protein>
<feature type="transmembrane region" description="Helical" evidence="10">
    <location>
        <begin position="128"/>
        <end position="146"/>
    </location>
</feature>
<evidence type="ECO:0000313" key="14">
    <source>
        <dbReference type="Proteomes" id="UP000293519"/>
    </source>
</evidence>
<evidence type="ECO:0000256" key="4">
    <source>
        <dbReference type="ARBA" id="ARBA00022676"/>
    </source>
</evidence>
<dbReference type="InterPro" id="IPR003342">
    <property type="entry name" value="ArnT-like_N"/>
</dbReference>
<dbReference type="EC" id="2.4.1.-" evidence="10"/>
<keyword evidence="10" id="KW-1003">Cell membrane</keyword>
<organism evidence="13 14">
    <name type="scientific">Microcella putealis</name>
    <dbReference type="NCBI Taxonomy" id="337005"/>
    <lineage>
        <taxon>Bacteria</taxon>
        <taxon>Bacillati</taxon>
        <taxon>Actinomycetota</taxon>
        <taxon>Actinomycetes</taxon>
        <taxon>Micrococcales</taxon>
        <taxon>Microbacteriaceae</taxon>
        <taxon>Microcella</taxon>
    </lineage>
</organism>
<comment type="similarity">
    <text evidence="3 10">Belongs to the glycosyltransferase 39 family.</text>
</comment>
<dbReference type="UniPathway" id="UPA00378"/>
<comment type="subcellular location">
    <subcellularLocation>
        <location evidence="10">Cell membrane</location>
    </subcellularLocation>
    <subcellularLocation>
        <location evidence="1">Endomembrane system</location>
        <topology evidence="1">Multi-pass membrane protein</topology>
    </subcellularLocation>
</comment>
<comment type="function">
    <text evidence="10">Protein O-mannosyltransferase that catalyzes the transfer of a single mannose residue from a polyprenol phospho-mannosyl lipidic donor to the hydroxyl group of selected serine and threonine residues in acceptor proteins.</text>
</comment>
<feature type="domain" description="Protein O-mannosyl-transferase C-terminal four TM" evidence="12">
    <location>
        <begin position="331"/>
        <end position="508"/>
    </location>
</feature>
<feature type="transmembrane region" description="Helical" evidence="10">
    <location>
        <begin position="166"/>
        <end position="190"/>
    </location>
</feature>
<proteinExistence type="inferred from homology"/>
<evidence type="ECO:0000256" key="9">
    <source>
        <dbReference type="ARBA" id="ARBA00093617"/>
    </source>
</evidence>
<dbReference type="Proteomes" id="UP000293519">
    <property type="component" value="Unassembled WGS sequence"/>
</dbReference>
<feature type="transmembrane region" description="Helical" evidence="10">
    <location>
        <begin position="415"/>
        <end position="434"/>
    </location>
</feature>
<dbReference type="InterPro" id="IPR027005">
    <property type="entry name" value="PMT-like"/>
</dbReference>
<accession>A0A4Q7LXX4</accession>
<keyword evidence="8 10" id="KW-0472">Membrane</keyword>
<evidence type="ECO:0000256" key="8">
    <source>
        <dbReference type="ARBA" id="ARBA00023136"/>
    </source>
</evidence>
<dbReference type="PANTHER" id="PTHR10050">
    <property type="entry name" value="DOLICHYL-PHOSPHATE-MANNOSE--PROTEIN MANNOSYLTRANSFERASE"/>
    <property type="match status" value="1"/>
</dbReference>
<evidence type="ECO:0000256" key="2">
    <source>
        <dbReference type="ARBA" id="ARBA00004922"/>
    </source>
</evidence>
<sequence length="509" mass="54648">MPRLLPTPERAAAAVDRAATRIPRAVRIGVPAAIIGVAAATRLIGLDSPATLVFDETYYVKDAASLLAYGYEGRWPDDADAQFESGALTRPDADGAFVAHPPFGKWLIAAGLAAVGTANPVGWRLSTALAGIALVALVMVLAHLLLKNFTLSMVAGGLIAIDGNAIVMSRVALLDGLLAVTVVAAVIMLVKDRADYRAQLAKRVARSGRDDVEHPPPNRRARDDWGPAIGARPWLIAFGATFGLAASIKWSALYLFAAFALLSVALDAIDRRRAGVPFWLSGGVLLQGPVSFALTVPVAAATHLLTWAGWLTTSGGWGRGRDDNALVALADYQREVYEYHVGVTSEHSYEAPAALWPLLSRPTYMHYEAFDDGTVVAISGIPNPLIWWLAWAAIILIAIGCAFARTRIHRAHDGLAAAIVLTGVAAGWLPWLLYPERTMFFFYTIVLVPFLVIGLTMIVGGILERGGRVAVIVLGALAIAVSAFFLPLWMGLPLPIDQLSWRYWLPSWV</sequence>
<dbReference type="GO" id="GO:0004169">
    <property type="term" value="F:dolichyl-phosphate-mannose-protein mannosyltransferase activity"/>
    <property type="evidence" value="ECO:0007669"/>
    <property type="project" value="UniProtKB-UniRule"/>
</dbReference>
<feature type="domain" description="ArnT-like N-terminal" evidence="11">
    <location>
        <begin position="37"/>
        <end position="192"/>
    </location>
</feature>
<keyword evidence="7 10" id="KW-1133">Transmembrane helix</keyword>
<feature type="transmembrane region" description="Helical" evidence="10">
    <location>
        <begin position="385"/>
        <end position="403"/>
    </location>
</feature>
<feature type="transmembrane region" description="Helical" evidence="10">
    <location>
        <begin position="440"/>
        <end position="463"/>
    </location>
</feature>
<name>A0A4Q7LXX4_9MICO</name>
<evidence type="ECO:0000256" key="1">
    <source>
        <dbReference type="ARBA" id="ARBA00004127"/>
    </source>
</evidence>
<evidence type="ECO:0000256" key="6">
    <source>
        <dbReference type="ARBA" id="ARBA00022692"/>
    </source>
</evidence>
<dbReference type="Pfam" id="PF16192">
    <property type="entry name" value="PMT_4TMC"/>
    <property type="match status" value="1"/>
</dbReference>
<comment type="pathway">
    <text evidence="2 10">Protein modification; protein glycosylation.</text>
</comment>
<evidence type="ECO:0000259" key="12">
    <source>
        <dbReference type="Pfam" id="PF16192"/>
    </source>
</evidence>
<gene>
    <name evidence="13" type="ORF">EV141_0876</name>
</gene>
<dbReference type="EMBL" id="SGWW01000001">
    <property type="protein sequence ID" value="RZS59644.1"/>
    <property type="molecule type" value="Genomic_DNA"/>
</dbReference>
<keyword evidence="6 10" id="KW-0812">Transmembrane</keyword>
<dbReference type="Pfam" id="PF02366">
    <property type="entry name" value="PMT"/>
    <property type="match status" value="1"/>
</dbReference>
<dbReference type="PANTHER" id="PTHR10050:SF46">
    <property type="entry name" value="PROTEIN O-MANNOSYL-TRANSFERASE 2"/>
    <property type="match status" value="1"/>
</dbReference>
<comment type="caution">
    <text evidence="13">The sequence shown here is derived from an EMBL/GenBank/DDBJ whole genome shotgun (WGS) entry which is preliminary data.</text>
</comment>
<keyword evidence="5 10" id="KW-0808">Transferase</keyword>
<evidence type="ECO:0000313" key="13">
    <source>
        <dbReference type="EMBL" id="RZS59644.1"/>
    </source>
</evidence>
<reference evidence="13 14" key="1">
    <citation type="journal article" date="2015" name="Stand. Genomic Sci.">
        <title>Genomic Encyclopedia of Bacterial and Archaeal Type Strains, Phase III: the genomes of soil and plant-associated and newly described type strains.</title>
        <authorList>
            <person name="Whitman W.B."/>
            <person name="Woyke T."/>
            <person name="Klenk H.P."/>
            <person name="Zhou Y."/>
            <person name="Lilburn T.G."/>
            <person name="Beck B.J."/>
            <person name="De Vos P."/>
            <person name="Vandamme P."/>
            <person name="Eisen J.A."/>
            <person name="Garrity G."/>
            <person name="Hugenholtz P."/>
            <person name="Kyrpides N.C."/>
        </authorList>
    </citation>
    <scope>NUCLEOTIDE SEQUENCE [LARGE SCALE GENOMIC DNA]</scope>
    <source>
        <strain evidence="13 14">CV2</strain>
    </source>
</reference>
<dbReference type="GO" id="GO:0005886">
    <property type="term" value="C:plasma membrane"/>
    <property type="evidence" value="ECO:0007669"/>
    <property type="project" value="UniProtKB-SubCell"/>
</dbReference>
<evidence type="ECO:0000256" key="5">
    <source>
        <dbReference type="ARBA" id="ARBA00022679"/>
    </source>
</evidence>
<feature type="transmembrane region" description="Helical" evidence="10">
    <location>
        <begin position="252"/>
        <end position="269"/>
    </location>
</feature>
<dbReference type="AlphaFoldDB" id="A0A4Q7LXX4"/>
<dbReference type="GO" id="GO:0012505">
    <property type="term" value="C:endomembrane system"/>
    <property type="evidence" value="ECO:0007669"/>
    <property type="project" value="UniProtKB-SubCell"/>
</dbReference>